<gene>
    <name evidence="1" type="ORF">BACCAP_04468</name>
</gene>
<sequence length="89" mass="9851">MEFHRYPQVIADHCNGRAFGPPWGFTPTSTCPWIGHPVSGLLPLTSYALFTLGFPSPPVLNTLSLPVTITRRTILQKVPHHPLTGFECL</sequence>
<reference evidence="1 2" key="1">
    <citation type="submission" date="2007-04" db="EMBL/GenBank/DDBJ databases">
        <authorList>
            <person name="Fulton L."/>
            <person name="Clifton S."/>
            <person name="Fulton B."/>
            <person name="Xu J."/>
            <person name="Minx P."/>
            <person name="Pepin K.H."/>
            <person name="Johnson M."/>
            <person name="Thiruvilangam P."/>
            <person name="Bhonagiri V."/>
            <person name="Nash W.E."/>
            <person name="Mardis E.R."/>
            <person name="Wilson R.K."/>
        </authorList>
    </citation>
    <scope>NUCLEOTIDE SEQUENCE [LARGE SCALE GENOMIC DNA]</scope>
    <source>
        <strain evidence="1 2">ATCC 29799</strain>
    </source>
</reference>
<proteinExistence type="predicted"/>
<dbReference type="eggNOG" id="ENOG5032V2Y">
    <property type="taxonomic scope" value="Bacteria"/>
</dbReference>
<evidence type="ECO:0000313" key="2">
    <source>
        <dbReference type="Proteomes" id="UP000003639"/>
    </source>
</evidence>
<organism evidence="1 2">
    <name type="scientific">Pseudoflavonifractor capillosus ATCC 29799</name>
    <dbReference type="NCBI Taxonomy" id="411467"/>
    <lineage>
        <taxon>Bacteria</taxon>
        <taxon>Bacillati</taxon>
        <taxon>Bacillota</taxon>
        <taxon>Clostridia</taxon>
        <taxon>Eubacteriales</taxon>
        <taxon>Oscillospiraceae</taxon>
        <taxon>Pseudoflavonifractor</taxon>
    </lineage>
</organism>
<accession>A6P1U3</accession>
<evidence type="ECO:0000313" key="1">
    <source>
        <dbReference type="EMBL" id="EDM97727.1"/>
    </source>
</evidence>
<name>A6P1U3_9FIRM</name>
<dbReference type="AntiFam" id="ANF00024">
    <property type="entry name" value="Antisense to 23S rRNA"/>
</dbReference>
<dbReference type="Proteomes" id="UP000003639">
    <property type="component" value="Unassembled WGS sequence"/>
</dbReference>
<dbReference type="EMBL" id="AAXG02000048">
    <property type="protein sequence ID" value="EDM97727.1"/>
    <property type="molecule type" value="Genomic_DNA"/>
</dbReference>
<protein>
    <submittedName>
        <fullName evidence="1">Uncharacterized protein</fullName>
    </submittedName>
</protein>
<reference evidence="1 2" key="2">
    <citation type="submission" date="2007-06" db="EMBL/GenBank/DDBJ databases">
        <title>Draft genome sequence of Pseudoflavonifractor capillosus ATCC 29799.</title>
        <authorList>
            <person name="Sudarsanam P."/>
            <person name="Ley R."/>
            <person name="Guruge J."/>
            <person name="Turnbaugh P.J."/>
            <person name="Mahowald M."/>
            <person name="Liep D."/>
            <person name="Gordon J."/>
        </authorList>
    </citation>
    <scope>NUCLEOTIDE SEQUENCE [LARGE SCALE GENOMIC DNA]</scope>
    <source>
        <strain evidence="1 2">ATCC 29799</strain>
    </source>
</reference>
<comment type="caution">
    <text evidence="1">The sequence shown here is derived from an EMBL/GenBank/DDBJ whole genome shotgun (WGS) entry which is preliminary data.</text>
</comment>
<keyword evidence="2" id="KW-1185">Reference proteome</keyword>
<dbReference type="STRING" id="411467.BACCAP_04468"/>
<dbReference type="AlphaFoldDB" id="A6P1U3"/>